<evidence type="ECO:0000259" key="11">
    <source>
        <dbReference type="Pfam" id="PF00593"/>
    </source>
</evidence>
<evidence type="ECO:0000313" key="14">
    <source>
        <dbReference type="Proteomes" id="UP000198598"/>
    </source>
</evidence>
<organism evidence="13 14">
    <name type="scientific">Spirosoma endophyticum</name>
    <dbReference type="NCBI Taxonomy" id="662367"/>
    <lineage>
        <taxon>Bacteria</taxon>
        <taxon>Pseudomonadati</taxon>
        <taxon>Bacteroidota</taxon>
        <taxon>Cytophagia</taxon>
        <taxon>Cytophagales</taxon>
        <taxon>Cytophagaceae</taxon>
        <taxon>Spirosoma</taxon>
    </lineage>
</organism>
<feature type="chain" id="PRO_5011469642" evidence="10">
    <location>
        <begin position="28"/>
        <end position="1143"/>
    </location>
</feature>
<comment type="similarity">
    <text evidence="8 9">Belongs to the TonB-dependent receptor family.</text>
</comment>
<accession>A0A1I1TYV5</accession>
<dbReference type="SUPFAM" id="SSF49464">
    <property type="entry name" value="Carboxypeptidase regulatory domain-like"/>
    <property type="match status" value="1"/>
</dbReference>
<evidence type="ECO:0000256" key="6">
    <source>
        <dbReference type="ARBA" id="ARBA00023136"/>
    </source>
</evidence>
<keyword evidence="10" id="KW-0732">Signal</keyword>
<evidence type="ECO:0000256" key="7">
    <source>
        <dbReference type="ARBA" id="ARBA00023237"/>
    </source>
</evidence>
<dbReference type="InterPro" id="IPR023996">
    <property type="entry name" value="TonB-dep_OMP_SusC/RagA"/>
</dbReference>
<evidence type="ECO:0000256" key="10">
    <source>
        <dbReference type="SAM" id="SignalP"/>
    </source>
</evidence>
<dbReference type="RefSeq" id="WP_245776691.1">
    <property type="nucleotide sequence ID" value="NZ_FOLQ01000006.1"/>
</dbReference>
<evidence type="ECO:0000256" key="3">
    <source>
        <dbReference type="ARBA" id="ARBA00022452"/>
    </source>
</evidence>
<feature type="domain" description="TonB-dependent receptor plug" evidence="12">
    <location>
        <begin position="260"/>
        <end position="367"/>
    </location>
</feature>
<dbReference type="InterPro" id="IPR039426">
    <property type="entry name" value="TonB-dep_rcpt-like"/>
</dbReference>
<keyword evidence="4 8" id="KW-0812">Transmembrane</keyword>
<comment type="subcellular location">
    <subcellularLocation>
        <location evidence="1 8">Cell outer membrane</location>
        <topology evidence="1 8">Multi-pass membrane protein</topology>
    </subcellularLocation>
</comment>
<name>A0A1I1TYV5_9BACT</name>
<keyword evidence="14" id="KW-1185">Reference proteome</keyword>
<evidence type="ECO:0000256" key="9">
    <source>
        <dbReference type="RuleBase" id="RU003357"/>
    </source>
</evidence>
<dbReference type="InterPro" id="IPR037066">
    <property type="entry name" value="Plug_dom_sf"/>
</dbReference>
<reference evidence="13 14" key="1">
    <citation type="submission" date="2016-10" db="EMBL/GenBank/DDBJ databases">
        <authorList>
            <person name="de Groot N.N."/>
        </authorList>
    </citation>
    <scope>NUCLEOTIDE SEQUENCE [LARGE SCALE GENOMIC DNA]</scope>
    <source>
        <strain evidence="13 14">DSM 26130</strain>
    </source>
</reference>
<keyword evidence="5 9" id="KW-0798">TonB box</keyword>
<keyword evidence="2 8" id="KW-0813">Transport</keyword>
<dbReference type="PROSITE" id="PS52016">
    <property type="entry name" value="TONB_DEPENDENT_REC_3"/>
    <property type="match status" value="1"/>
</dbReference>
<dbReference type="InterPro" id="IPR012910">
    <property type="entry name" value="Plug_dom"/>
</dbReference>
<dbReference type="Pfam" id="PF07715">
    <property type="entry name" value="Plug"/>
    <property type="match status" value="1"/>
</dbReference>
<evidence type="ECO:0000259" key="12">
    <source>
        <dbReference type="Pfam" id="PF07715"/>
    </source>
</evidence>
<keyword evidence="7 8" id="KW-0998">Cell outer membrane</keyword>
<sequence>MRSNFYPAMLPILFVGALMSGLHPAHGQTFAMARQQPRVTLASPATATRRLADVLNELKARYQTDILFEDRTIANLTVPADVLAGSNTLEKSLSRLLKPFNLRYKEVKPGTWVVLTRKSTATTADSRFPVTASSDQVLVNGELLNSTTASPVAALASTAPEDTPISGTVRATDNGETLPGVSVVVKGTNRGTTTDASGRYQLSVPEPATGPASVTLVFSFVGYLTQEVAVGNRPVVDIRLAPDDQTLSEVVVVGYGTQKKTDVTGSVASVKSKELNALPQTTVTQALQGRAAGVQVTQNSGQPGGTVTVRIRGSNSIVGGNNPLYVVDGFALAGTPSALNPADIESIDVLKDASATAIYGSRGANGVIIVTTRRGKSGKGQIDIDSYYAVQQPIKEIPLLNAREYAELANERASNDGLTPYFTADQINNFGTGTNWQRELLRKAPMQNHVLTFSGGNDKLQYSASANYLRQQGIVQTSDYWKAGARANINHKVNDRLSLAYSLVVSRTNRNLVSGENSSRGEGVTSAVLVAPPTVAPLDANGNYSNVVPYTFSPNVLRNPLALAREVDNQTQRDYTLANMALNYQLITGLVFRTSIGIESDKTKGNLYSSRRLTDLTPTGSAQQSYADQLNILNENTLTYSKTLADRHNLTALGGFTYQKQTNQGFSASATGFANDNLKYYSLQAGSAPGIPNSSYSDWSLLSYLGRLNYSFADKYLLTASLRADGSSRFGENNKWGYFPSAALGWRLIEEPFLKDTRWLSDLKLRGSWGKTGNTGLSPYQTLNQLSAYQTIFGNDLTIGYAPGSVLSNPDLKWETTTQSNIGLDAGFLQNRLQVTLDFYVKKTTDLLATVPLPPGSGYNQTTRNIGSIRNAGVEVSVSANVLRGPVRWDVSANASANRNRVLELSNGSDVFGTTLANPLGVPVNLVRVGQPVGVFYGFKEAGLDEKGAIKFVDLNGDGIINDNDRTIIGNPNPKFTYGFNSTVSWKNFDLTVFLQGVQGADIFNFNTASYANSFNFGENQLKDLYANHWTAAAPDPNAKYPKISVNTRFRASDRYVESGSYLRLKNIQLAYNLPAAKLGLTWLRSAQIYVSAQNLLTLTHYSWYDPEVSTQGGLQGGDVTLGIDQNSYPNTKLTTLGVRIGL</sequence>
<dbReference type="Gene3D" id="2.170.130.10">
    <property type="entry name" value="TonB-dependent receptor, plug domain"/>
    <property type="match status" value="1"/>
</dbReference>
<dbReference type="InterPro" id="IPR036942">
    <property type="entry name" value="Beta-barrel_TonB_sf"/>
</dbReference>
<dbReference type="Gene3D" id="2.40.170.20">
    <property type="entry name" value="TonB-dependent receptor, beta-barrel domain"/>
    <property type="match status" value="1"/>
</dbReference>
<dbReference type="FunFam" id="2.170.130.10:FF:000008">
    <property type="entry name" value="SusC/RagA family TonB-linked outer membrane protein"/>
    <property type="match status" value="1"/>
</dbReference>
<evidence type="ECO:0000256" key="2">
    <source>
        <dbReference type="ARBA" id="ARBA00022448"/>
    </source>
</evidence>
<dbReference type="Proteomes" id="UP000198598">
    <property type="component" value="Unassembled WGS sequence"/>
</dbReference>
<dbReference type="InterPro" id="IPR000531">
    <property type="entry name" value="Beta-barrel_TonB"/>
</dbReference>
<proteinExistence type="inferred from homology"/>
<protein>
    <submittedName>
        <fullName evidence="13">TonB-linked outer membrane protein, SusC/RagA family</fullName>
    </submittedName>
</protein>
<dbReference type="NCBIfam" id="TIGR04057">
    <property type="entry name" value="SusC_RagA_signa"/>
    <property type="match status" value="1"/>
</dbReference>
<feature type="domain" description="TonB-dependent receptor-like beta-barrel" evidence="11">
    <location>
        <begin position="550"/>
        <end position="1096"/>
    </location>
</feature>
<dbReference type="Gene3D" id="3.55.50.30">
    <property type="match status" value="1"/>
</dbReference>
<evidence type="ECO:0000313" key="13">
    <source>
        <dbReference type="EMBL" id="SFD62508.1"/>
    </source>
</evidence>
<dbReference type="InterPro" id="IPR023997">
    <property type="entry name" value="TonB-dep_OMP_SusC/RagA_CS"/>
</dbReference>
<dbReference type="STRING" id="662367.SAMN05216167_1069"/>
<keyword evidence="6 8" id="KW-0472">Membrane</keyword>
<dbReference type="InterPro" id="IPR008969">
    <property type="entry name" value="CarboxyPept-like_regulatory"/>
</dbReference>
<evidence type="ECO:0000256" key="4">
    <source>
        <dbReference type="ARBA" id="ARBA00022692"/>
    </source>
</evidence>
<dbReference type="AlphaFoldDB" id="A0A1I1TYV5"/>
<dbReference type="Pfam" id="PF13715">
    <property type="entry name" value="CarbopepD_reg_2"/>
    <property type="match status" value="1"/>
</dbReference>
<gene>
    <name evidence="13" type="ORF">SAMN05216167_1069</name>
</gene>
<dbReference type="EMBL" id="FOLQ01000006">
    <property type="protein sequence ID" value="SFD62508.1"/>
    <property type="molecule type" value="Genomic_DNA"/>
</dbReference>
<feature type="signal peptide" evidence="10">
    <location>
        <begin position="1"/>
        <end position="27"/>
    </location>
</feature>
<dbReference type="Gene3D" id="2.60.40.1120">
    <property type="entry name" value="Carboxypeptidase-like, regulatory domain"/>
    <property type="match status" value="1"/>
</dbReference>
<keyword evidence="3 8" id="KW-1134">Transmembrane beta strand</keyword>
<dbReference type="Pfam" id="PF00593">
    <property type="entry name" value="TonB_dep_Rec_b-barrel"/>
    <property type="match status" value="1"/>
</dbReference>
<dbReference type="NCBIfam" id="TIGR04056">
    <property type="entry name" value="OMP_RagA_SusC"/>
    <property type="match status" value="1"/>
</dbReference>
<evidence type="ECO:0000256" key="5">
    <source>
        <dbReference type="ARBA" id="ARBA00023077"/>
    </source>
</evidence>
<evidence type="ECO:0000256" key="8">
    <source>
        <dbReference type="PROSITE-ProRule" id="PRU01360"/>
    </source>
</evidence>
<evidence type="ECO:0000256" key="1">
    <source>
        <dbReference type="ARBA" id="ARBA00004571"/>
    </source>
</evidence>
<dbReference type="GO" id="GO:0009279">
    <property type="term" value="C:cell outer membrane"/>
    <property type="evidence" value="ECO:0007669"/>
    <property type="project" value="UniProtKB-SubCell"/>
</dbReference>
<dbReference type="SUPFAM" id="SSF56935">
    <property type="entry name" value="Porins"/>
    <property type="match status" value="1"/>
</dbReference>